<keyword evidence="2" id="KW-1185">Reference proteome</keyword>
<evidence type="ECO:0000313" key="1">
    <source>
        <dbReference type="EMBL" id="CAD8146649.1"/>
    </source>
</evidence>
<proteinExistence type="predicted"/>
<name>A0A8S1T501_PAROT</name>
<dbReference type="EMBL" id="CAJJDP010000019">
    <property type="protein sequence ID" value="CAD8146649.1"/>
    <property type="molecule type" value="Genomic_DNA"/>
</dbReference>
<evidence type="ECO:0000313" key="2">
    <source>
        <dbReference type="Proteomes" id="UP000683925"/>
    </source>
</evidence>
<protein>
    <submittedName>
        <fullName evidence="1">Uncharacterized protein</fullName>
    </submittedName>
</protein>
<accession>A0A8S1T501</accession>
<sequence>MFNILMRNKLGLIVVKRNYEEETKLRDIGEIEKELIKGEQNEDLFIFNDIERRLEYYVGNEDFIKLYLRLTWDYETETKTSTLEECEIKERILSYKSTKVLKELSFIKVEEDQLKIRIPLQLWYSLTKGKHLKDQQQYQDCMKWAIDILRVFTREGTGEGLRQLVDTFKTYQPTREQLDHQQILSFFPTYTIPFQSPDQIIISIKREI</sequence>
<dbReference type="AlphaFoldDB" id="A0A8S1T501"/>
<dbReference type="Proteomes" id="UP000683925">
    <property type="component" value="Unassembled WGS sequence"/>
</dbReference>
<comment type="caution">
    <text evidence="1">The sequence shown here is derived from an EMBL/GenBank/DDBJ whole genome shotgun (WGS) entry which is preliminary data.</text>
</comment>
<reference evidence="1" key="1">
    <citation type="submission" date="2021-01" db="EMBL/GenBank/DDBJ databases">
        <authorList>
            <consortium name="Genoscope - CEA"/>
            <person name="William W."/>
        </authorList>
    </citation>
    <scope>NUCLEOTIDE SEQUENCE</scope>
</reference>
<gene>
    <name evidence="1" type="ORF">POCTA_138.1.T0190004</name>
</gene>
<organism evidence="1 2">
    <name type="scientific">Paramecium octaurelia</name>
    <dbReference type="NCBI Taxonomy" id="43137"/>
    <lineage>
        <taxon>Eukaryota</taxon>
        <taxon>Sar</taxon>
        <taxon>Alveolata</taxon>
        <taxon>Ciliophora</taxon>
        <taxon>Intramacronucleata</taxon>
        <taxon>Oligohymenophorea</taxon>
        <taxon>Peniculida</taxon>
        <taxon>Parameciidae</taxon>
        <taxon>Paramecium</taxon>
    </lineage>
</organism>